<evidence type="ECO:0000313" key="4">
    <source>
        <dbReference type="Proteomes" id="UP000465601"/>
    </source>
</evidence>
<dbReference type="EMBL" id="WBZB01000007">
    <property type="protein sequence ID" value="KAB3532726.1"/>
    <property type="molecule type" value="Genomic_DNA"/>
</dbReference>
<keyword evidence="1" id="KW-1133">Transmembrane helix</keyword>
<dbReference type="AlphaFoldDB" id="A0A833MAL9"/>
<dbReference type="OrthoDB" id="1952030at2"/>
<name>A0A833MAL9_9FIRM</name>
<keyword evidence="1" id="KW-0812">Transmembrane</keyword>
<proteinExistence type="predicted"/>
<organism evidence="3 4">
    <name type="scientific">Alkaliphilus serpentinus</name>
    <dbReference type="NCBI Taxonomy" id="1482731"/>
    <lineage>
        <taxon>Bacteria</taxon>
        <taxon>Bacillati</taxon>
        <taxon>Bacillota</taxon>
        <taxon>Clostridia</taxon>
        <taxon>Peptostreptococcales</taxon>
        <taxon>Natronincolaceae</taxon>
        <taxon>Alkaliphilus</taxon>
    </lineage>
</organism>
<keyword evidence="1" id="KW-0472">Membrane</keyword>
<feature type="transmembrane region" description="Helical" evidence="1">
    <location>
        <begin position="41"/>
        <end position="59"/>
    </location>
</feature>
<sequence>MSIIKKTNKPLFDRFLKDPLWMYLLGISSLTFLLVDSVKGYILAGVLLVLSIITIYNLYLEKTETLHQQVLREFKSLNEDFTVLSEVKLQRNNRKGYSDFIVISAKGVFNICLLDFEGAITGFESDTYWQLTKLSSYDVTKNIISNPMNHHKKSHGIIEDLLAENNIKYIPIQTIVVIRNEDAEIITNSTIPIIKVKNIRQYISQYSDRQNMHTILDEVIGIMKSQVRCC</sequence>
<evidence type="ECO:0000259" key="2">
    <source>
        <dbReference type="Pfam" id="PF08378"/>
    </source>
</evidence>
<dbReference type="RefSeq" id="WP_151864694.1">
    <property type="nucleotide sequence ID" value="NZ_WBZB01000007.1"/>
</dbReference>
<reference evidence="3 4" key="1">
    <citation type="submission" date="2019-10" db="EMBL/GenBank/DDBJ databases">
        <title>Alkaliphilus serpentinus sp. nov. and Alkaliphilus pronyensis sp. nov., two novel anaerobic alkaliphilic species isolated from the serpentinized-hosted hydrothermal field of the Prony Bay (New Caledonia).</title>
        <authorList>
            <person name="Postec A."/>
        </authorList>
    </citation>
    <scope>NUCLEOTIDE SEQUENCE [LARGE SCALE GENOMIC DNA]</scope>
    <source>
        <strain evidence="3 4">LacT</strain>
    </source>
</reference>
<protein>
    <submittedName>
        <fullName evidence="3">NERD domain-containing protein</fullName>
    </submittedName>
</protein>
<gene>
    <name evidence="3" type="ORF">F8153_02075</name>
</gene>
<feature type="transmembrane region" description="Helical" evidence="1">
    <location>
        <begin position="20"/>
        <end position="35"/>
    </location>
</feature>
<feature type="domain" description="NERD" evidence="2">
    <location>
        <begin position="68"/>
        <end position="178"/>
    </location>
</feature>
<keyword evidence="4" id="KW-1185">Reference proteome</keyword>
<evidence type="ECO:0000313" key="3">
    <source>
        <dbReference type="EMBL" id="KAB3532726.1"/>
    </source>
</evidence>
<dbReference type="InterPro" id="IPR011528">
    <property type="entry name" value="NERD"/>
</dbReference>
<comment type="caution">
    <text evidence="3">The sequence shown here is derived from an EMBL/GenBank/DDBJ whole genome shotgun (WGS) entry which is preliminary data.</text>
</comment>
<accession>A0A833MAL9</accession>
<dbReference type="Proteomes" id="UP000465601">
    <property type="component" value="Unassembled WGS sequence"/>
</dbReference>
<dbReference type="Pfam" id="PF08378">
    <property type="entry name" value="NERD"/>
    <property type="match status" value="1"/>
</dbReference>
<evidence type="ECO:0000256" key="1">
    <source>
        <dbReference type="SAM" id="Phobius"/>
    </source>
</evidence>